<keyword evidence="1" id="KW-1133">Transmembrane helix</keyword>
<dbReference type="KEGG" id="ado:A6F68_01580"/>
<feature type="transmembrane region" description="Helical" evidence="1">
    <location>
        <begin position="42"/>
        <end position="61"/>
    </location>
</feature>
<evidence type="ECO:0000313" key="2">
    <source>
        <dbReference type="EMBL" id="ANY20093.1"/>
    </source>
</evidence>
<accession>A0A1B2AD71</accession>
<evidence type="ECO:0000313" key="3">
    <source>
        <dbReference type="Proteomes" id="UP000092932"/>
    </source>
</evidence>
<keyword evidence="3" id="KW-1185">Reference proteome</keyword>
<gene>
    <name evidence="2" type="ORF">A6F68_01580</name>
</gene>
<name>A0A1B2AD71_9SPHN</name>
<keyword evidence="1" id="KW-0472">Membrane</keyword>
<sequence length="76" mass="8161">MIGNSYGKQMISTVLSLLVLAALALVAGAVWLWRKPGMRRQAMLMLVLAGIAVINVAIWTLPDDEGRSPVGQLGTR</sequence>
<dbReference type="Proteomes" id="UP000092932">
    <property type="component" value="Chromosome"/>
</dbReference>
<proteinExistence type="predicted"/>
<organism evidence="2 3">
    <name type="scientific">Tsuneonella dongtanensis</name>
    <dbReference type="NCBI Taxonomy" id="692370"/>
    <lineage>
        <taxon>Bacteria</taxon>
        <taxon>Pseudomonadati</taxon>
        <taxon>Pseudomonadota</taxon>
        <taxon>Alphaproteobacteria</taxon>
        <taxon>Sphingomonadales</taxon>
        <taxon>Erythrobacteraceae</taxon>
        <taxon>Tsuneonella</taxon>
    </lineage>
</organism>
<dbReference type="EMBL" id="CP016591">
    <property type="protein sequence ID" value="ANY20093.1"/>
    <property type="molecule type" value="Genomic_DNA"/>
</dbReference>
<dbReference type="AlphaFoldDB" id="A0A1B2AD71"/>
<feature type="transmembrane region" description="Helical" evidence="1">
    <location>
        <begin position="12"/>
        <end position="33"/>
    </location>
</feature>
<reference evidence="2 3" key="1">
    <citation type="submission" date="2016-07" db="EMBL/GenBank/DDBJ databases">
        <title>Complete genome sequence of Altererythrobacter dongtanensis KCTC 22672, a type strain with esterase isolated from tidal flat.</title>
        <authorList>
            <person name="Cheng H."/>
            <person name="Wu Y.-H."/>
            <person name="Zhou P."/>
            <person name="Huo Y.-Y."/>
            <person name="Wang C.-S."/>
            <person name="Xu X.-W."/>
        </authorList>
    </citation>
    <scope>NUCLEOTIDE SEQUENCE [LARGE SCALE GENOMIC DNA]</scope>
    <source>
        <strain evidence="2 3">KCTC 22672</strain>
    </source>
</reference>
<keyword evidence="1" id="KW-0812">Transmembrane</keyword>
<protein>
    <submittedName>
        <fullName evidence="2">Uncharacterized protein</fullName>
    </submittedName>
</protein>
<dbReference type="STRING" id="692370.A6F68_01580"/>
<evidence type="ECO:0000256" key="1">
    <source>
        <dbReference type="SAM" id="Phobius"/>
    </source>
</evidence>